<feature type="compositionally biased region" description="Polar residues" evidence="1">
    <location>
        <begin position="124"/>
        <end position="135"/>
    </location>
</feature>
<evidence type="ECO:0000313" key="3">
    <source>
        <dbReference type="Proteomes" id="UP001497525"/>
    </source>
</evidence>
<protein>
    <submittedName>
        <fullName evidence="2">Uncharacterized protein</fullName>
    </submittedName>
</protein>
<feature type="region of interest" description="Disordered" evidence="1">
    <location>
        <begin position="36"/>
        <end position="73"/>
    </location>
</feature>
<dbReference type="AlphaFoldDB" id="A0AAV2TW77"/>
<feature type="compositionally biased region" description="Low complexity" evidence="1">
    <location>
        <begin position="56"/>
        <end position="69"/>
    </location>
</feature>
<evidence type="ECO:0000256" key="1">
    <source>
        <dbReference type="SAM" id="MobiDB-lite"/>
    </source>
</evidence>
<proteinExistence type="predicted"/>
<accession>A0AAV2TW77</accession>
<dbReference type="EMBL" id="CAXLJL010000723">
    <property type="protein sequence ID" value="CAL5140451.1"/>
    <property type="molecule type" value="Genomic_DNA"/>
</dbReference>
<feature type="region of interest" description="Disordered" evidence="1">
    <location>
        <begin position="111"/>
        <end position="135"/>
    </location>
</feature>
<feature type="compositionally biased region" description="Polar residues" evidence="1">
    <location>
        <begin position="42"/>
        <end position="55"/>
    </location>
</feature>
<gene>
    <name evidence="2" type="ORF">CDAUBV1_LOCUS15767</name>
</gene>
<comment type="caution">
    <text evidence="2">The sequence shown here is derived from an EMBL/GenBank/DDBJ whole genome shotgun (WGS) entry which is preliminary data.</text>
</comment>
<sequence length="225" mass="24028">MDLNERKALIRDIDEMISCLLQHIRTQKEAYSKQLDRKLPGTKQNSAKITNSSAASLSNHSPNGSSVSSIAPRATYSRRQILTDHSNTTAPKQEPISSTPLSEAALAKTTLASNPGPNHAPSISGYTGTTVHHSPTPNLLTNVALVSRSTPQDSEVWSKVTASKKAPSFSLETSASCSCGCRWSYPSCSSVASARSSGYTSCCSCGNHRTQSTQTSEEIPSQRPT</sequence>
<evidence type="ECO:0000313" key="2">
    <source>
        <dbReference type="EMBL" id="CAL5140451.1"/>
    </source>
</evidence>
<organism evidence="2 3">
    <name type="scientific">Calicophoron daubneyi</name>
    <name type="common">Rumen fluke</name>
    <name type="synonym">Paramphistomum daubneyi</name>
    <dbReference type="NCBI Taxonomy" id="300641"/>
    <lineage>
        <taxon>Eukaryota</taxon>
        <taxon>Metazoa</taxon>
        <taxon>Spiralia</taxon>
        <taxon>Lophotrochozoa</taxon>
        <taxon>Platyhelminthes</taxon>
        <taxon>Trematoda</taxon>
        <taxon>Digenea</taxon>
        <taxon>Plagiorchiida</taxon>
        <taxon>Pronocephalata</taxon>
        <taxon>Paramphistomoidea</taxon>
        <taxon>Paramphistomidae</taxon>
        <taxon>Calicophoron</taxon>
    </lineage>
</organism>
<name>A0AAV2TW77_CALDB</name>
<reference evidence="2" key="1">
    <citation type="submission" date="2024-06" db="EMBL/GenBank/DDBJ databases">
        <authorList>
            <person name="Liu X."/>
            <person name="Lenzi L."/>
            <person name="Haldenby T S."/>
            <person name="Uol C."/>
        </authorList>
    </citation>
    <scope>NUCLEOTIDE SEQUENCE</scope>
</reference>
<dbReference type="Proteomes" id="UP001497525">
    <property type="component" value="Unassembled WGS sequence"/>
</dbReference>